<dbReference type="InterPro" id="IPR001881">
    <property type="entry name" value="EGF-like_Ca-bd_dom"/>
</dbReference>
<evidence type="ECO:0000259" key="6">
    <source>
        <dbReference type="PROSITE" id="PS01180"/>
    </source>
</evidence>
<dbReference type="InterPro" id="IPR000742">
    <property type="entry name" value="EGF"/>
</dbReference>
<dbReference type="InterPro" id="IPR000152">
    <property type="entry name" value="EGF-type_Asp/Asn_hydroxyl_site"/>
</dbReference>
<dbReference type="EMBL" id="JAODUP010000280">
    <property type="protein sequence ID" value="KAK2153976.1"/>
    <property type="molecule type" value="Genomic_DNA"/>
</dbReference>
<dbReference type="InterPro" id="IPR018097">
    <property type="entry name" value="EGF_Ca-bd_CS"/>
</dbReference>
<dbReference type="Gene3D" id="2.10.25.10">
    <property type="entry name" value="Laminin"/>
    <property type="match status" value="4"/>
</dbReference>
<name>A0AAD9JJ13_9ANNE</name>
<dbReference type="GO" id="GO:0007165">
    <property type="term" value="P:signal transduction"/>
    <property type="evidence" value="ECO:0007669"/>
    <property type="project" value="TreeGrafter"/>
</dbReference>
<dbReference type="GO" id="GO:0005615">
    <property type="term" value="C:extracellular space"/>
    <property type="evidence" value="ECO:0007669"/>
    <property type="project" value="TreeGrafter"/>
</dbReference>
<dbReference type="SMART" id="SM00181">
    <property type="entry name" value="EGF"/>
    <property type="match status" value="4"/>
</dbReference>
<dbReference type="InterPro" id="IPR011641">
    <property type="entry name" value="Tyr-kin_ephrin_A/B_rcpt-like"/>
</dbReference>
<dbReference type="CDD" id="cd00054">
    <property type="entry name" value="EGF_CA"/>
    <property type="match status" value="1"/>
</dbReference>
<dbReference type="PROSITE" id="PS01187">
    <property type="entry name" value="EGF_CA"/>
    <property type="match status" value="1"/>
</dbReference>
<gene>
    <name evidence="7" type="ORF">LSH36_280g02006</name>
</gene>
<dbReference type="Pfam" id="PF14670">
    <property type="entry name" value="FXa_inhibition"/>
    <property type="match status" value="3"/>
</dbReference>
<dbReference type="CDD" id="cd00041">
    <property type="entry name" value="CUB"/>
    <property type="match status" value="1"/>
</dbReference>
<dbReference type="SMART" id="SM00179">
    <property type="entry name" value="EGF_CA"/>
    <property type="match status" value="4"/>
</dbReference>
<dbReference type="SMART" id="SM00042">
    <property type="entry name" value="CUB"/>
    <property type="match status" value="1"/>
</dbReference>
<dbReference type="InterPro" id="IPR052071">
    <property type="entry name" value="SCUB_EGF-like_domain"/>
</dbReference>
<keyword evidence="8" id="KW-1185">Reference proteome</keyword>
<keyword evidence="2" id="KW-0732">Signal</keyword>
<dbReference type="PROSITE" id="PS01180">
    <property type="entry name" value="CUB"/>
    <property type="match status" value="1"/>
</dbReference>
<dbReference type="Proteomes" id="UP001208570">
    <property type="component" value="Unassembled WGS sequence"/>
</dbReference>
<dbReference type="GO" id="GO:0005509">
    <property type="term" value="F:calcium ion binding"/>
    <property type="evidence" value="ECO:0007669"/>
    <property type="project" value="InterPro"/>
</dbReference>
<comment type="caution">
    <text evidence="7">The sequence shown here is derived from an EMBL/GenBank/DDBJ whole genome shotgun (WGS) entry which is preliminary data.</text>
</comment>
<keyword evidence="1" id="KW-0245">EGF-like domain</keyword>
<dbReference type="AlphaFoldDB" id="A0AAD9JJ13"/>
<comment type="caution">
    <text evidence="5">Lacks conserved residue(s) required for the propagation of feature annotation.</text>
</comment>
<dbReference type="PANTHER" id="PTHR24046">
    <property type="entry name" value="SIGNAL PEPTIDE, CUB AND EGF-LIKE DOMAIN-CONTAINING"/>
    <property type="match status" value="1"/>
</dbReference>
<proteinExistence type="predicted"/>
<evidence type="ECO:0000256" key="2">
    <source>
        <dbReference type="ARBA" id="ARBA00022729"/>
    </source>
</evidence>
<organism evidence="7 8">
    <name type="scientific">Paralvinella palmiformis</name>
    <dbReference type="NCBI Taxonomy" id="53620"/>
    <lineage>
        <taxon>Eukaryota</taxon>
        <taxon>Metazoa</taxon>
        <taxon>Spiralia</taxon>
        <taxon>Lophotrochozoa</taxon>
        <taxon>Annelida</taxon>
        <taxon>Polychaeta</taxon>
        <taxon>Sedentaria</taxon>
        <taxon>Canalipalpata</taxon>
        <taxon>Terebellida</taxon>
        <taxon>Terebelliformia</taxon>
        <taxon>Alvinellidae</taxon>
        <taxon>Paralvinella</taxon>
    </lineage>
</organism>
<dbReference type="Pfam" id="PF00431">
    <property type="entry name" value="CUB"/>
    <property type="match status" value="1"/>
</dbReference>
<dbReference type="SUPFAM" id="SSF57196">
    <property type="entry name" value="EGF/Laminin"/>
    <property type="match status" value="1"/>
</dbReference>
<dbReference type="SUPFAM" id="SSF57184">
    <property type="entry name" value="Growth factor receptor domain"/>
    <property type="match status" value="2"/>
</dbReference>
<dbReference type="FunFam" id="2.10.25.10:FF:000037">
    <property type="entry name" value="Signal peptide, CUB domain and EGF-like domain-containing 2"/>
    <property type="match status" value="1"/>
</dbReference>
<sequence>MEFKNISTILTEARESVCLSSRHDNECQYSNGGCVHSCTNYQAGMYSCQKQYGCDQGCVNTVAGIKCLCRKGYKLHSNGKNCIPTCAIGNGGCQHQCTDTPDGPQCNCHEKYTLKEDGKHCIATCFVNNGGCSKRCEDTPDGPKCSCPPGFILHQDQKTCLDKNECSINNGGCAEICINTYGGYKCDCPSGHRLHRNNKDCIAAKRCQDLQKPAKTTLSCYTRGLKKTCTVSCLGNTMFTNGVNNNIEVECGPDTGHLWTHEVNGTVLPSCSSQVVAPGYKRRLQLWFTAFHCSKVRKKSLNEWKRQLDPLLVDKCDLVCAKKKGYRIIKHKTKFIKNLVIRKGLDIRYDGEKYEVVPRSDFWEKMPNYLESYSAFVSKIIRSGFEANRASNVLRYDNVDRSGFMRLASTISCSVGTYHDRKLGICVPCPPGTYMDREGAVMCKRCPHGIYGVGTPGAQHPAACTHHVGMVHINHLMAVPNVFPVVLVSQQTARGLPASVLVSLKVIKCKPGEFYNKETKICSICPKDTYQPSPGQDYCIDCPGHTKTDYSGATNSSQCKDIRCGGSRGEHQGYIQSPNWPGPYPNNVKCTWTIKPEKGRRILVIIPEIFLASQDKCGDVLIMRKSKEYQDLIDDIVRDGRLYSSYQHQEVLKDKRLLSALLEVIAHPYSYFKYAQISHNMFPATFIKLLRNKGDALLRYIV</sequence>
<evidence type="ECO:0000256" key="3">
    <source>
        <dbReference type="ARBA" id="ARBA00022737"/>
    </source>
</evidence>
<dbReference type="GO" id="GO:0009986">
    <property type="term" value="C:cell surface"/>
    <property type="evidence" value="ECO:0007669"/>
    <property type="project" value="TreeGrafter"/>
</dbReference>
<dbReference type="InterPro" id="IPR000859">
    <property type="entry name" value="CUB_dom"/>
</dbReference>
<evidence type="ECO:0000256" key="5">
    <source>
        <dbReference type="PROSITE-ProRule" id="PRU00059"/>
    </source>
</evidence>
<reference evidence="7" key="1">
    <citation type="journal article" date="2023" name="Mol. Biol. Evol.">
        <title>Third-Generation Sequencing Reveals the Adaptive Role of the Epigenome in Three Deep-Sea Polychaetes.</title>
        <authorList>
            <person name="Perez M."/>
            <person name="Aroh O."/>
            <person name="Sun Y."/>
            <person name="Lan Y."/>
            <person name="Juniper S.K."/>
            <person name="Young C.R."/>
            <person name="Angers B."/>
            <person name="Qian P.Y."/>
        </authorList>
    </citation>
    <scope>NUCLEOTIDE SEQUENCE</scope>
    <source>
        <strain evidence="7">P08H-3</strain>
    </source>
</reference>
<dbReference type="InterPro" id="IPR035914">
    <property type="entry name" value="Sperma_CUB_dom_sf"/>
</dbReference>
<dbReference type="PANTHER" id="PTHR24046:SF7">
    <property type="entry name" value="CUB DOMAIN-CONTAINING PROTEIN"/>
    <property type="match status" value="1"/>
</dbReference>
<protein>
    <recommendedName>
        <fullName evidence="6">CUB domain-containing protein</fullName>
    </recommendedName>
</protein>
<dbReference type="InterPro" id="IPR009030">
    <property type="entry name" value="Growth_fac_rcpt_cys_sf"/>
</dbReference>
<feature type="domain" description="CUB" evidence="6">
    <location>
        <begin position="564"/>
        <end position="617"/>
    </location>
</feature>
<dbReference type="SMART" id="SM01411">
    <property type="entry name" value="Ephrin_rec_like"/>
    <property type="match status" value="2"/>
</dbReference>
<dbReference type="SUPFAM" id="SSF49854">
    <property type="entry name" value="Spermadhesin, CUB domain"/>
    <property type="match status" value="1"/>
</dbReference>
<dbReference type="Pfam" id="PF07699">
    <property type="entry name" value="Ephrin_rec_like"/>
    <property type="match status" value="2"/>
</dbReference>
<keyword evidence="4" id="KW-1015">Disulfide bond</keyword>
<dbReference type="Gene3D" id="2.60.120.290">
    <property type="entry name" value="Spermadhesin, CUB domain"/>
    <property type="match status" value="1"/>
</dbReference>
<evidence type="ECO:0000256" key="1">
    <source>
        <dbReference type="ARBA" id="ARBA00022536"/>
    </source>
</evidence>
<keyword evidence="3" id="KW-0677">Repeat</keyword>
<evidence type="ECO:0000256" key="4">
    <source>
        <dbReference type="ARBA" id="ARBA00023157"/>
    </source>
</evidence>
<evidence type="ECO:0000313" key="7">
    <source>
        <dbReference type="EMBL" id="KAK2153976.1"/>
    </source>
</evidence>
<dbReference type="PROSITE" id="PS00010">
    <property type="entry name" value="ASX_HYDROXYL"/>
    <property type="match status" value="1"/>
</dbReference>
<evidence type="ECO:0000313" key="8">
    <source>
        <dbReference type="Proteomes" id="UP001208570"/>
    </source>
</evidence>
<accession>A0AAD9JJ13</accession>
<dbReference type="Gene3D" id="2.10.50.10">
    <property type="entry name" value="Tumor Necrosis Factor Receptor, subunit A, domain 2"/>
    <property type="match status" value="2"/>
</dbReference>